<dbReference type="PANTHER" id="PTHR12302">
    <property type="entry name" value="EBNA2 BINDING PROTEIN P100"/>
    <property type="match status" value="1"/>
</dbReference>
<evidence type="ECO:0000256" key="9">
    <source>
        <dbReference type="ARBA" id="ARBA00022759"/>
    </source>
</evidence>
<keyword evidence="14 16" id="KW-0472">Membrane</keyword>
<feature type="transmembrane region" description="Helical" evidence="16">
    <location>
        <begin position="315"/>
        <end position="332"/>
    </location>
</feature>
<comment type="caution">
    <text evidence="18">The sequence shown here is derived from an EMBL/GenBank/DDBJ whole genome shotgun (WGS) entry which is preliminary data.</text>
</comment>
<dbReference type="FunFam" id="2.40.50.90:FF:000029">
    <property type="entry name" value="Probable endonuclease lcl3"/>
    <property type="match status" value="1"/>
</dbReference>
<gene>
    <name evidence="18" type="ORF">SMACR_00427</name>
</gene>
<dbReference type="EMBL" id="NMPR01000066">
    <property type="protein sequence ID" value="KAA8631897.1"/>
    <property type="molecule type" value="Genomic_DNA"/>
</dbReference>
<dbReference type="AlphaFoldDB" id="A0A8S8ZM95"/>
<dbReference type="InterPro" id="IPR035437">
    <property type="entry name" value="SNase_OB-fold_sf"/>
</dbReference>
<organism evidence="18 19">
    <name type="scientific">Sordaria macrospora</name>
    <dbReference type="NCBI Taxonomy" id="5147"/>
    <lineage>
        <taxon>Eukaryota</taxon>
        <taxon>Fungi</taxon>
        <taxon>Dikarya</taxon>
        <taxon>Ascomycota</taxon>
        <taxon>Pezizomycotina</taxon>
        <taxon>Sordariomycetes</taxon>
        <taxon>Sordariomycetidae</taxon>
        <taxon>Sordariales</taxon>
        <taxon>Sordariaceae</taxon>
        <taxon>Sordaria</taxon>
    </lineage>
</organism>
<dbReference type="SUPFAM" id="SSF50199">
    <property type="entry name" value="Staphylococcal nuclease"/>
    <property type="match status" value="1"/>
</dbReference>
<sequence length="595" mass="66386">MCIHHRLIYRKCGHSTWLGITKKCQTERSFDQGKTDEGCNVMWAHPLSTYRVDRCCESCGVKRVTTDRVIDEIRAKIQFTRELLAKIQEASRGLERRVEESEKGSSDGGESKQSSSVRSDERGKSPEVVVIVDDDGDGDDDDYVVKEAEMMDLIDPDEVIKFVGGISIDLQSSVKPQQTPRRRLKGTRIATDITALPHFPHSPTWQLLTMPWGLWASPTTNSGKDEGKPSPSHSTNSSSTTTTSTASANNSDHGIFNTSTNPFPNSPPRPAERALPVGLTDMPPIPPQLKKKTISWNDSLWTLIDWQHYQEPRSIVLYTLPTIGAFALFGIWRSFLRRFRGTAYISPGFFRRRTLLGKATSVGDGDGFHFFHTPGGRLAGWGWLRKVPTGRKELRDRTIPIRIAGIDAPEGAHFGRPAQPYSKEALEWLRSYILNKRVWARIYRKDQYDRVVATVFVRKPPLFLRKDVGLEMLKQGLATTYEAKSGAEFGGPKMEQVYKNAEAVARRKGKGMWANTLTGFFGLGSRKEIESPRQYKDRMRAAGNTILKKPKATSAAKKATAVKMETVAVVKKETAAGKKVKTKTTAADSAAAKKV</sequence>
<evidence type="ECO:0000256" key="6">
    <source>
        <dbReference type="ARBA" id="ARBA00022692"/>
    </source>
</evidence>
<proteinExistence type="inferred from homology"/>
<comment type="similarity">
    <text evidence="3">Belongs to the LCL3 family.</text>
</comment>
<keyword evidence="9" id="KW-0255">Endonuclease</keyword>
<keyword evidence="10" id="KW-0378">Hydrolase</keyword>
<evidence type="ECO:0000256" key="15">
    <source>
        <dbReference type="SAM" id="MobiDB-lite"/>
    </source>
</evidence>
<dbReference type="GO" id="GO:0046872">
    <property type="term" value="F:metal ion binding"/>
    <property type="evidence" value="ECO:0007669"/>
    <property type="project" value="UniProtKB-KW"/>
</dbReference>
<comment type="subcellular location">
    <subcellularLocation>
        <location evidence="1">Membrane</location>
        <topology evidence="1">Single-pass membrane protein</topology>
    </subcellularLocation>
    <subcellularLocation>
        <location evidence="2">Mitochondrion</location>
    </subcellularLocation>
</comment>
<keyword evidence="7" id="KW-0540">Nuclease</keyword>
<dbReference type="Gene3D" id="2.40.50.90">
    <property type="match status" value="1"/>
</dbReference>
<evidence type="ECO:0000256" key="16">
    <source>
        <dbReference type="SAM" id="Phobius"/>
    </source>
</evidence>
<evidence type="ECO:0000259" key="17">
    <source>
        <dbReference type="PROSITE" id="PS50830"/>
    </source>
</evidence>
<dbReference type="GO" id="GO:0005739">
    <property type="term" value="C:mitochondrion"/>
    <property type="evidence" value="ECO:0007669"/>
    <property type="project" value="UniProtKB-SubCell"/>
</dbReference>
<evidence type="ECO:0000256" key="13">
    <source>
        <dbReference type="ARBA" id="ARBA00023128"/>
    </source>
</evidence>
<evidence type="ECO:0000256" key="7">
    <source>
        <dbReference type="ARBA" id="ARBA00022722"/>
    </source>
</evidence>
<keyword evidence="13" id="KW-0496">Mitochondrion</keyword>
<keyword evidence="12 16" id="KW-1133">Transmembrane helix</keyword>
<protein>
    <recommendedName>
        <fullName evidence="4">Probable endonuclease LCL3</fullName>
    </recommendedName>
    <alternativeName>
        <fullName evidence="5">Probable endonuclease lcl3</fullName>
    </alternativeName>
</protein>
<feature type="compositionally biased region" description="Acidic residues" evidence="15">
    <location>
        <begin position="132"/>
        <end position="141"/>
    </location>
</feature>
<keyword evidence="6 16" id="KW-0812">Transmembrane</keyword>
<evidence type="ECO:0000256" key="11">
    <source>
        <dbReference type="ARBA" id="ARBA00022837"/>
    </source>
</evidence>
<name>A0A8S8ZM95_SORMA</name>
<feature type="compositionally biased region" description="Basic and acidic residues" evidence="15">
    <location>
        <begin position="94"/>
        <end position="105"/>
    </location>
</feature>
<evidence type="ECO:0000256" key="8">
    <source>
        <dbReference type="ARBA" id="ARBA00022723"/>
    </source>
</evidence>
<evidence type="ECO:0000256" key="10">
    <source>
        <dbReference type="ARBA" id="ARBA00022801"/>
    </source>
</evidence>
<dbReference type="GO" id="GO:0004519">
    <property type="term" value="F:endonuclease activity"/>
    <property type="evidence" value="ECO:0007669"/>
    <property type="project" value="UniProtKB-KW"/>
</dbReference>
<dbReference type="VEuPathDB" id="FungiDB:SMAC_00427"/>
<reference evidence="18 19" key="1">
    <citation type="submission" date="2017-07" db="EMBL/GenBank/DDBJ databases">
        <title>Genome sequence of the Sordaria macrospora wild type strain R19027.</title>
        <authorList>
            <person name="Nowrousian M."/>
            <person name="Teichert I."/>
            <person name="Kueck U."/>
        </authorList>
    </citation>
    <scope>NUCLEOTIDE SEQUENCE [LARGE SCALE GENOMIC DNA]</scope>
    <source>
        <strain evidence="18 19">R19027</strain>
        <tissue evidence="18">Mycelium</tissue>
    </source>
</reference>
<keyword evidence="8" id="KW-0479">Metal-binding</keyword>
<feature type="domain" description="TNase-like" evidence="17">
    <location>
        <begin position="353"/>
        <end position="515"/>
    </location>
</feature>
<dbReference type="SMART" id="SM00318">
    <property type="entry name" value="SNc"/>
    <property type="match status" value="1"/>
</dbReference>
<dbReference type="PROSITE" id="PS50830">
    <property type="entry name" value="TNASE_3"/>
    <property type="match status" value="1"/>
</dbReference>
<evidence type="ECO:0000256" key="4">
    <source>
        <dbReference type="ARBA" id="ARBA00013404"/>
    </source>
</evidence>
<feature type="region of interest" description="Disordered" evidence="15">
    <location>
        <begin position="218"/>
        <end position="276"/>
    </location>
</feature>
<dbReference type="Proteomes" id="UP000433876">
    <property type="component" value="Unassembled WGS sequence"/>
</dbReference>
<evidence type="ECO:0000313" key="19">
    <source>
        <dbReference type="Proteomes" id="UP000433876"/>
    </source>
</evidence>
<evidence type="ECO:0000256" key="3">
    <source>
        <dbReference type="ARBA" id="ARBA00005435"/>
    </source>
</evidence>
<feature type="region of interest" description="Disordered" evidence="15">
    <location>
        <begin position="94"/>
        <end position="141"/>
    </location>
</feature>
<dbReference type="Pfam" id="PF00565">
    <property type="entry name" value="SNase"/>
    <property type="match status" value="1"/>
</dbReference>
<keyword evidence="11" id="KW-0106">Calcium</keyword>
<feature type="compositionally biased region" description="Low complexity" evidence="15">
    <location>
        <begin position="234"/>
        <end position="263"/>
    </location>
</feature>
<dbReference type="GO" id="GO:0016787">
    <property type="term" value="F:hydrolase activity"/>
    <property type="evidence" value="ECO:0007669"/>
    <property type="project" value="UniProtKB-KW"/>
</dbReference>
<evidence type="ECO:0000256" key="5">
    <source>
        <dbReference type="ARBA" id="ARBA00014651"/>
    </source>
</evidence>
<evidence type="ECO:0000313" key="18">
    <source>
        <dbReference type="EMBL" id="KAA8631897.1"/>
    </source>
</evidence>
<accession>A0A8S8ZM95</accession>
<evidence type="ECO:0000256" key="1">
    <source>
        <dbReference type="ARBA" id="ARBA00004167"/>
    </source>
</evidence>
<evidence type="ECO:0000256" key="14">
    <source>
        <dbReference type="ARBA" id="ARBA00023136"/>
    </source>
</evidence>
<dbReference type="InterPro" id="IPR016071">
    <property type="entry name" value="Staphylococal_nuclease_OB-fold"/>
</dbReference>
<dbReference type="GO" id="GO:0016020">
    <property type="term" value="C:membrane"/>
    <property type="evidence" value="ECO:0007669"/>
    <property type="project" value="UniProtKB-SubCell"/>
</dbReference>
<dbReference type="PANTHER" id="PTHR12302:SF3">
    <property type="entry name" value="SERINE_THREONINE-PROTEIN KINASE 31"/>
    <property type="match status" value="1"/>
</dbReference>
<evidence type="ECO:0000256" key="2">
    <source>
        <dbReference type="ARBA" id="ARBA00004173"/>
    </source>
</evidence>
<evidence type="ECO:0000256" key="12">
    <source>
        <dbReference type="ARBA" id="ARBA00022989"/>
    </source>
</evidence>